<evidence type="ECO:0000313" key="9">
    <source>
        <dbReference type="Ensembl" id="ENSPMGP00000004338.1"/>
    </source>
</evidence>
<comment type="subcellular location">
    <subcellularLocation>
        <location evidence="1">Membrane</location>
    </subcellularLocation>
</comment>
<feature type="domain" description="G-protein coupled receptors family 1 profile" evidence="8">
    <location>
        <begin position="86"/>
        <end position="334"/>
    </location>
</feature>
<dbReference type="Proteomes" id="UP000261520">
    <property type="component" value="Unplaced"/>
</dbReference>
<dbReference type="InterPro" id="IPR017452">
    <property type="entry name" value="GPCR_Rhodpsn_7TM"/>
</dbReference>
<dbReference type="InterPro" id="IPR000276">
    <property type="entry name" value="GPCR_Rhodpsn"/>
</dbReference>
<keyword evidence="3" id="KW-1133">Transmembrane helix</keyword>
<keyword evidence="7" id="KW-0807">Transducer</keyword>
<dbReference type="STRING" id="409849.ENSPMGP00000004338"/>
<dbReference type="GO" id="GO:0007204">
    <property type="term" value="P:positive regulation of cytosolic calcium ion concentration"/>
    <property type="evidence" value="ECO:0007669"/>
    <property type="project" value="TreeGrafter"/>
</dbReference>
<keyword evidence="6" id="KW-0675">Receptor</keyword>
<evidence type="ECO:0000256" key="2">
    <source>
        <dbReference type="ARBA" id="ARBA00022692"/>
    </source>
</evidence>
<keyword evidence="2" id="KW-0812">Transmembrane</keyword>
<dbReference type="Ensembl" id="ENSPMGT00000004605.1">
    <property type="protein sequence ID" value="ENSPMGP00000004338.1"/>
    <property type="gene ID" value="ENSPMGG00000003299.1"/>
</dbReference>
<reference evidence="9" key="1">
    <citation type="submission" date="2025-08" db="UniProtKB">
        <authorList>
            <consortium name="Ensembl"/>
        </authorList>
    </citation>
    <scope>IDENTIFICATION</scope>
</reference>
<reference evidence="9" key="2">
    <citation type="submission" date="2025-09" db="UniProtKB">
        <authorList>
            <consortium name="Ensembl"/>
        </authorList>
    </citation>
    <scope>IDENTIFICATION</scope>
</reference>
<evidence type="ECO:0000256" key="5">
    <source>
        <dbReference type="ARBA" id="ARBA00023136"/>
    </source>
</evidence>
<dbReference type="PRINTS" id="PR00237">
    <property type="entry name" value="GPCRRHODOPSN"/>
</dbReference>
<evidence type="ECO:0000313" key="10">
    <source>
        <dbReference type="Proteomes" id="UP000261520"/>
    </source>
</evidence>
<organism evidence="9 10">
    <name type="scientific">Periophthalmus magnuspinnatus</name>
    <dbReference type="NCBI Taxonomy" id="409849"/>
    <lineage>
        <taxon>Eukaryota</taxon>
        <taxon>Metazoa</taxon>
        <taxon>Chordata</taxon>
        <taxon>Craniata</taxon>
        <taxon>Vertebrata</taxon>
        <taxon>Euteleostomi</taxon>
        <taxon>Actinopterygii</taxon>
        <taxon>Neopterygii</taxon>
        <taxon>Teleostei</taxon>
        <taxon>Neoteleostei</taxon>
        <taxon>Acanthomorphata</taxon>
        <taxon>Gobiaria</taxon>
        <taxon>Gobiiformes</taxon>
        <taxon>Gobioidei</taxon>
        <taxon>Gobiidae</taxon>
        <taxon>Oxudercinae</taxon>
        <taxon>Periophthalmus</taxon>
    </lineage>
</organism>
<evidence type="ECO:0000256" key="1">
    <source>
        <dbReference type="ARBA" id="ARBA00004370"/>
    </source>
</evidence>
<evidence type="ECO:0000259" key="8">
    <source>
        <dbReference type="PROSITE" id="PS50262"/>
    </source>
</evidence>
<dbReference type="PROSITE" id="PS50262">
    <property type="entry name" value="G_PROTEIN_RECEP_F1_2"/>
    <property type="match status" value="1"/>
</dbReference>
<name>A0A3B3ZIB1_9GOBI</name>
<dbReference type="GO" id="GO:0016493">
    <property type="term" value="F:C-C chemokine receptor activity"/>
    <property type="evidence" value="ECO:0007669"/>
    <property type="project" value="TreeGrafter"/>
</dbReference>
<keyword evidence="4" id="KW-0297">G-protein coupled receptor</keyword>
<protein>
    <recommendedName>
        <fullName evidence="8">G-protein coupled receptors family 1 profile domain-containing protein</fullName>
    </recommendedName>
</protein>
<dbReference type="GO" id="GO:0006955">
    <property type="term" value="P:immune response"/>
    <property type="evidence" value="ECO:0007669"/>
    <property type="project" value="TreeGrafter"/>
</dbReference>
<keyword evidence="10" id="KW-1185">Reference proteome</keyword>
<evidence type="ECO:0000256" key="4">
    <source>
        <dbReference type="ARBA" id="ARBA00023040"/>
    </source>
</evidence>
<evidence type="ECO:0000256" key="3">
    <source>
        <dbReference type="ARBA" id="ARBA00022989"/>
    </source>
</evidence>
<accession>A0A3B3ZIB1</accession>
<dbReference type="PANTHER" id="PTHR10489:SF664">
    <property type="entry name" value="C-C CHEMOKINE RECEPTOR TYPE 9"/>
    <property type="match status" value="1"/>
</dbReference>
<dbReference type="AlphaFoldDB" id="A0A3B3ZIB1"/>
<proteinExistence type="predicted"/>
<dbReference type="CDD" id="cd14984">
    <property type="entry name" value="7tmA_Chemokine_R"/>
    <property type="match status" value="1"/>
</dbReference>
<dbReference type="GO" id="GO:0060326">
    <property type="term" value="P:cell chemotaxis"/>
    <property type="evidence" value="ECO:0007669"/>
    <property type="project" value="TreeGrafter"/>
</dbReference>
<evidence type="ECO:0000256" key="6">
    <source>
        <dbReference type="ARBA" id="ARBA00023170"/>
    </source>
</evidence>
<evidence type="ECO:0000256" key="7">
    <source>
        <dbReference type="ARBA" id="ARBA00023224"/>
    </source>
</evidence>
<dbReference type="Gene3D" id="1.20.1070.10">
    <property type="entry name" value="Rhodopsin 7-helix transmembrane proteins"/>
    <property type="match status" value="1"/>
</dbReference>
<dbReference type="Pfam" id="PF00001">
    <property type="entry name" value="7tm_1"/>
    <property type="match status" value="1"/>
</dbReference>
<dbReference type="InterPro" id="IPR050119">
    <property type="entry name" value="CCR1-9-like"/>
</dbReference>
<dbReference type="GO" id="GO:0019722">
    <property type="term" value="P:calcium-mediated signaling"/>
    <property type="evidence" value="ECO:0007669"/>
    <property type="project" value="TreeGrafter"/>
</dbReference>
<sequence length="381" mass="42794">MPRYASIDFICKPDALSLVHLDTHLIFVLQPPDLSEFESWTSSWSTEDPFTEDYDGLMCERSEVLQFRAGLEPVLFWTVAVLGLAGNLLVLWVYLWRGRGVCGGRGLKALTHLYLLHLCAADLFFLLTLPLWAHQSTEGWTLGAPLCKVTAAMYKVNLFSVSLFLACIAVDRYVVIVHPTAALNSQRQRRNWARGISVSVWLLALLLATPELAFATVTAQDDHMTCRTSDLVLFLQVSLGFFVPLVVMAGCYLVIGRRLLMTHTFHKHRPLLVIMAIVLVFIITQLPHNCVLITEIWDAHTTSLNCADRKVLDKTGLVLQAVAFSHPALNPFLYALIGRRFRQELMSLLPRSSTQKKNISLSFKNRPRTLSDSETSQGLSL</sequence>
<dbReference type="GO" id="GO:0009897">
    <property type="term" value="C:external side of plasma membrane"/>
    <property type="evidence" value="ECO:0007669"/>
    <property type="project" value="TreeGrafter"/>
</dbReference>
<dbReference type="PANTHER" id="PTHR10489">
    <property type="entry name" value="CELL ADHESION MOLECULE"/>
    <property type="match status" value="1"/>
</dbReference>
<keyword evidence="5" id="KW-0472">Membrane</keyword>
<dbReference type="GO" id="GO:0019957">
    <property type="term" value="F:C-C chemokine binding"/>
    <property type="evidence" value="ECO:0007669"/>
    <property type="project" value="TreeGrafter"/>
</dbReference>
<dbReference type="SUPFAM" id="SSF81321">
    <property type="entry name" value="Family A G protein-coupled receptor-like"/>
    <property type="match status" value="1"/>
</dbReference>